<accession>A0A5F1YXR4</accession>
<feature type="domain" description="Tyr recombinase" evidence="2">
    <location>
        <begin position="11"/>
        <end position="184"/>
    </location>
</feature>
<dbReference type="GO" id="GO:0003677">
    <property type="term" value="F:DNA binding"/>
    <property type="evidence" value="ECO:0007669"/>
    <property type="project" value="InterPro"/>
</dbReference>
<dbReference type="AlphaFoldDB" id="A0A5F1YXR4"/>
<name>A0A5F1YXR4_9LEPT</name>
<dbReference type="SUPFAM" id="SSF56349">
    <property type="entry name" value="DNA breaking-rejoining enzymes"/>
    <property type="match status" value="1"/>
</dbReference>
<reference evidence="3" key="1">
    <citation type="journal article" date="2019" name="PLoS Negl. Trop. Dis.">
        <title>Revisiting the worldwide diversity of Leptospira species in the environment.</title>
        <authorList>
            <person name="Vincent A.T."/>
            <person name="Schiettekatte O."/>
            <person name="Bourhy P."/>
            <person name="Veyrier F.J."/>
            <person name="Picardeau M."/>
        </authorList>
    </citation>
    <scope>NUCLEOTIDE SEQUENCE [LARGE SCALE GENOMIC DNA]</scope>
    <source>
        <strain evidence="3">201800299</strain>
    </source>
</reference>
<dbReference type="GO" id="GO:0015074">
    <property type="term" value="P:DNA integration"/>
    <property type="evidence" value="ECO:0007669"/>
    <property type="project" value="InterPro"/>
</dbReference>
<organism evidence="3 4">
    <name type="scientific">Leptospira gomenensis</name>
    <dbReference type="NCBI Taxonomy" id="2484974"/>
    <lineage>
        <taxon>Bacteria</taxon>
        <taxon>Pseudomonadati</taxon>
        <taxon>Spirochaetota</taxon>
        <taxon>Spirochaetia</taxon>
        <taxon>Leptospirales</taxon>
        <taxon>Leptospiraceae</taxon>
        <taxon>Leptospira</taxon>
    </lineage>
</organism>
<sequence>MIEKRGKHLYRSSGIIFSTVELRNILNASRSNPKHFTWIRILLHFGLKIDELISLRRDDVDLKNRILTVRAADGKSIRTLDIPLCLWNDFWNSASGKTDEEYLFPGRNGRLHRKTVQKMIRKLEILTGLKITLAKIRQTIAVRLYQNGVSISFIASFFGFRSLQAARRLIVVEVKPPAVKRIFIEEIMDLGA</sequence>
<dbReference type="OrthoDB" id="336836at2"/>
<proteinExistence type="predicted"/>
<dbReference type="PROSITE" id="PS51898">
    <property type="entry name" value="TYR_RECOMBINASE"/>
    <property type="match status" value="1"/>
</dbReference>
<dbReference type="GO" id="GO:0006310">
    <property type="term" value="P:DNA recombination"/>
    <property type="evidence" value="ECO:0007669"/>
    <property type="project" value="UniProtKB-KW"/>
</dbReference>
<dbReference type="Pfam" id="PF00589">
    <property type="entry name" value="Phage_integrase"/>
    <property type="match status" value="1"/>
</dbReference>
<dbReference type="InterPro" id="IPR013762">
    <property type="entry name" value="Integrase-like_cat_sf"/>
</dbReference>
<dbReference type="Gene3D" id="1.10.443.10">
    <property type="entry name" value="Intergrase catalytic core"/>
    <property type="match status" value="1"/>
</dbReference>
<evidence type="ECO:0000313" key="4">
    <source>
        <dbReference type="Proteomes" id="UP000298277"/>
    </source>
</evidence>
<dbReference type="CDD" id="cd00397">
    <property type="entry name" value="DNA_BRE_C"/>
    <property type="match status" value="1"/>
</dbReference>
<evidence type="ECO:0000313" key="3">
    <source>
        <dbReference type="EMBL" id="TGK34978.1"/>
    </source>
</evidence>
<comment type="caution">
    <text evidence="3">The sequence shown here is derived from an EMBL/GenBank/DDBJ whole genome shotgun (WGS) entry which is preliminary data.</text>
</comment>
<gene>
    <name evidence="3" type="ORF">EHQ17_08080</name>
</gene>
<keyword evidence="4" id="KW-1185">Reference proteome</keyword>
<protein>
    <submittedName>
        <fullName evidence="3">Site-specific integrase</fullName>
    </submittedName>
</protein>
<keyword evidence="1" id="KW-0233">DNA recombination</keyword>
<evidence type="ECO:0000256" key="1">
    <source>
        <dbReference type="ARBA" id="ARBA00023172"/>
    </source>
</evidence>
<dbReference type="EMBL" id="RQFA01000033">
    <property type="protein sequence ID" value="TGK34978.1"/>
    <property type="molecule type" value="Genomic_DNA"/>
</dbReference>
<dbReference type="RefSeq" id="WP_135591417.1">
    <property type="nucleotide sequence ID" value="NZ_RQEZ01000030.1"/>
</dbReference>
<dbReference type="InterPro" id="IPR011010">
    <property type="entry name" value="DNA_brk_join_enz"/>
</dbReference>
<dbReference type="Proteomes" id="UP000298277">
    <property type="component" value="Unassembled WGS sequence"/>
</dbReference>
<evidence type="ECO:0000259" key="2">
    <source>
        <dbReference type="PROSITE" id="PS51898"/>
    </source>
</evidence>
<dbReference type="InterPro" id="IPR002104">
    <property type="entry name" value="Integrase_catalytic"/>
</dbReference>